<keyword evidence="5" id="KW-0067">ATP-binding</keyword>
<evidence type="ECO:0000256" key="1">
    <source>
        <dbReference type="ARBA" id="ARBA00010688"/>
    </source>
</evidence>
<evidence type="ECO:0000313" key="8">
    <source>
        <dbReference type="Proteomes" id="UP000253508"/>
    </source>
</evidence>
<keyword evidence="2" id="KW-0808">Transferase</keyword>
<dbReference type="EMBL" id="QORO01000003">
    <property type="protein sequence ID" value="RCK58657.1"/>
    <property type="molecule type" value="Genomic_DNA"/>
</dbReference>
<gene>
    <name evidence="7" type="ORF">DTO57_10915</name>
</gene>
<reference evidence="7 8" key="1">
    <citation type="submission" date="2018-07" db="EMBL/GenBank/DDBJ databases">
        <title>Microbacterium endoborsara sp. nov., a novel actinobacterium isolated from Borszczowia aralocaspica.</title>
        <authorList>
            <person name="An D."/>
        </authorList>
    </citation>
    <scope>NUCLEOTIDE SEQUENCE [LARGE SCALE GENOMIC DNA]</scope>
    <source>
        <strain evidence="7 8">C1.15228</strain>
    </source>
</reference>
<comment type="similarity">
    <text evidence="1">Belongs to the carbohydrate kinase PfkB family.</text>
</comment>
<keyword evidence="3" id="KW-0547">Nucleotide-binding</keyword>
<dbReference type="Proteomes" id="UP000253508">
    <property type="component" value="Unassembled WGS sequence"/>
</dbReference>
<keyword evidence="4 7" id="KW-0418">Kinase</keyword>
<dbReference type="OrthoDB" id="9795789at2"/>
<dbReference type="PANTHER" id="PTHR43085">
    <property type="entry name" value="HEXOKINASE FAMILY MEMBER"/>
    <property type="match status" value="1"/>
</dbReference>
<dbReference type="AlphaFoldDB" id="A0A367XYF8"/>
<dbReference type="GO" id="GO:0005524">
    <property type="term" value="F:ATP binding"/>
    <property type="evidence" value="ECO:0007669"/>
    <property type="project" value="UniProtKB-KW"/>
</dbReference>
<dbReference type="PANTHER" id="PTHR43085:SF1">
    <property type="entry name" value="PSEUDOURIDINE KINASE-RELATED"/>
    <property type="match status" value="1"/>
</dbReference>
<protein>
    <submittedName>
        <fullName evidence="7">Carbohydrate kinase</fullName>
    </submittedName>
</protein>
<evidence type="ECO:0000256" key="4">
    <source>
        <dbReference type="ARBA" id="ARBA00022777"/>
    </source>
</evidence>
<dbReference type="PROSITE" id="PS00583">
    <property type="entry name" value="PFKB_KINASES_1"/>
    <property type="match status" value="1"/>
</dbReference>
<keyword evidence="8" id="KW-1185">Reference proteome</keyword>
<comment type="caution">
    <text evidence="7">The sequence shown here is derived from an EMBL/GenBank/DDBJ whole genome shotgun (WGS) entry which is preliminary data.</text>
</comment>
<accession>A0A367XYF8</accession>
<evidence type="ECO:0000256" key="5">
    <source>
        <dbReference type="ARBA" id="ARBA00022840"/>
    </source>
</evidence>
<proteinExistence type="inferred from homology"/>
<dbReference type="RefSeq" id="WP_114118259.1">
    <property type="nucleotide sequence ID" value="NZ_BMHU01000002.1"/>
</dbReference>
<evidence type="ECO:0000256" key="3">
    <source>
        <dbReference type="ARBA" id="ARBA00022741"/>
    </source>
</evidence>
<sequence length="290" mass="29554">MTTLVIGEALVDVVRENGRTNSVPGGSPANVALGLARLGREVTLHTTLGDDEAGRAVRAHLEESGVALTPESATAAPTTIATADIDENGDASYSFALEWDPAAIDPRGAGVVHTGSLGAWLPSGAAAVDGMLAAARAAGALVTFDPNIRSSLIADADAVRALIGERTAASDIVKMSDEDAAWLYPGASEDEVLDTVLAAGPRIAALTRGGDGAVIATRGHRISRPSAPVTVADTIGAGDTFMTILVDEAPALVADLSEAILGRVLDRALRAAAITVSRPGPDLPWARDME</sequence>
<dbReference type="Gene3D" id="3.40.1190.20">
    <property type="match status" value="1"/>
</dbReference>
<dbReference type="SUPFAM" id="SSF53613">
    <property type="entry name" value="Ribokinase-like"/>
    <property type="match status" value="1"/>
</dbReference>
<dbReference type="GO" id="GO:0016301">
    <property type="term" value="F:kinase activity"/>
    <property type="evidence" value="ECO:0007669"/>
    <property type="project" value="UniProtKB-KW"/>
</dbReference>
<dbReference type="Pfam" id="PF00294">
    <property type="entry name" value="PfkB"/>
    <property type="match status" value="1"/>
</dbReference>
<evidence type="ECO:0000313" key="7">
    <source>
        <dbReference type="EMBL" id="RCK58657.1"/>
    </source>
</evidence>
<evidence type="ECO:0000259" key="6">
    <source>
        <dbReference type="Pfam" id="PF00294"/>
    </source>
</evidence>
<dbReference type="InterPro" id="IPR050306">
    <property type="entry name" value="PfkB_Carbo_kinase"/>
</dbReference>
<dbReference type="InterPro" id="IPR002173">
    <property type="entry name" value="Carboh/pur_kinase_PfkB_CS"/>
</dbReference>
<evidence type="ECO:0000256" key="2">
    <source>
        <dbReference type="ARBA" id="ARBA00022679"/>
    </source>
</evidence>
<dbReference type="InterPro" id="IPR029056">
    <property type="entry name" value="Ribokinase-like"/>
</dbReference>
<name>A0A367XYF8_9MICO</name>
<feature type="domain" description="Carbohydrate kinase PfkB" evidence="6">
    <location>
        <begin position="13"/>
        <end position="283"/>
    </location>
</feature>
<dbReference type="InterPro" id="IPR011611">
    <property type="entry name" value="PfkB_dom"/>
</dbReference>
<organism evidence="7 8">
    <name type="scientific">Microbacterium sorbitolivorans</name>
    <dbReference type="NCBI Taxonomy" id="1867410"/>
    <lineage>
        <taxon>Bacteria</taxon>
        <taxon>Bacillati</taxon>
        <taxon>Actinomycetota</taxon>
        <taxon>Actinomycetes</taxon>
        <taxon>Micrococcales</taxon>
        <taxon>Microbacteriaceae</taxon>
        <taxon>Microbacterium</taxon>
    </lineage>
</organism>